<evidence type="ECO:0000313" key="1">
    <source>
        <dbReference type="Proteomes" id="UP000887576"/>
    </source>
</evidence>
<reference evidence="2" key="1">
    <citation type="submission" date="2022-11" db="UniProtKB">
        <authorList>
            <consortium name="WormBaseParasite"/>
        </authorList>
    </citation>
    <scope>IDENTIFICATION</scope>
</reference>
<organism evidence="1 2">
    <name type="scientific">Panagrolaimus sp. JU765</name>
    <dbReference type="NCBI Taxonomy" id="591449"/>
    <lineage>
        <taxon>Eukaryota</taxon>
        <taxon>Metazoa</taxon>
        <taxon>Ecdysozoa</taxon>
        <taxon>Nematoda</taxon>
        <taxon>Chromadorea</taxon>
        <taxon>Rhabditida</taxon>
        <taxon>Tylenchina</taxon>
        <taxon>Panagrolaimomorpha</taxon>
        <taxon>Panagrolaimoidea</taxon>
        <taxon>Panagrolaimidae</taxon>
        <taxon>Panagrolaimus</taxon>
    </lineage>
</organism>
<proteinExistence type="predicted"/>
<protein>
    <submittedName>
        <fullName evidence="2">Secreted protein</fullName>
    </submittedName>
</protein>
<dbReference type="Proteomes" id="UP000887576">
    <property type="component" value="Unplaced"/>
</dbReference>
<evidence type="ECO:0000313" key="2">
    <source>
        <dbReference type="WBParaSite" id="JU765_v2.g673.t1"/>
    </source>
</evidence>
<accession>A0AC34RGG8</accession>
<dbReference type="WBParaSite" id="JU765_v2.g673.t1">
    <property type="protein sequence ID" value="JU765_v2.g673.t1"/>
    <property type="gene ID" value="JU765_v2.g673"/>
</dbReference>
<sequence length="67" mass="7359">MISAFLFVFLTPFLPCHSHTEITDDYAIVHTYPGGYGSSQPSKRNCTKQNAIIDKLLNGTGVVPCEN</sequence>
<name>A0AC34RGG8_9BILA</name>